<name>A0A7X6J0N1_9HYPH</name>
<proteinExistence type="predicted"/>
<evidence type="ECO:0000313" key="1">
    <source>
        <dbReference type="EMBL" id="QPK12637.1"/>
    </source>
</evidence>
<dbReference type="AlphaFoldDB" id="A0A7X6J0N1"/>
<sequence length="218" mass="24132">MSDFTIETTFHLPVFRHRTYAAETLEAACRAAIDDDNWKMAGNDHDSSGRVHVTGAWEGAHTAHNGPSIPVPSQFEDTLQRRARHFEILLGLLKVFFDDARADREPSLDWLNRSAWEIARGEAILAGGPDPDEPAEPPSPVHVLARLQEDRVREAIVAVLEVDHRFGGLSTEAVSDDEIHQACVSMATTTDVSDVVSNAEFQAALTAIRAAHRRLHRE</sequence>
<protein>
    <submittedName>
        <fullName evidence="1">Uncharacterized protein</fullName>
    </submittedName>
</protein>
<dbReference type="Proteomes" id="UP000540266">
    <property type="component" value="Plasmid pBS3d"/>
</dbReference>
<dbReference type="RefSeq" id="WP_064820515.1">
    <property type="nucleotide sequence ID" value="NZ_CP013531.1"/>
</dbReference>
<dbReference type="KEGG" id="rpha:AMC79_PD00922"/>
<geneLocation type="plasmid" evidence="1 2">
    <name>pBS3d</name>
</geneLocation>
<evidence type="ECO:0000313" key="2">
    <source>
        <dbReference type="Proteomes" id="UP000540266"/>
    </source>
</evidence>
<accession>A0A7X6J0N1</accession>
<gene>
    <name evidence="1" type="ORF">HER27_032155</name>
</gene>
<organism evidence="1 2">
    <name type="scientific">Rhizobium phaseoli</name>
    <dbReference type="NCBI Taxonomy" id="396"/>
    <lineage>
        <taxon>Bacteria</taxon>
        <taxon>Pseudomonadati</taxon>
        <taxon>Pseudomonadota</taxon>
        <taxon>Alphaproteobacteria</taxon>
        <taxon>Hyphomicrobiales</taxon>
        <taxon>Rhizobiaceae</taxon>
        <taxon>Rhizobium/Agrobacterium group</taxon>
        <taxon>Rhizobium</taxon>
    </lineage>
</organism>
<keyword evidence="1" id="KW-0614">Plasmid</keyword>
<reference evidence="1 2" key="1">
    <citation type="submission" date="2020-11" db="EMBL/GenBank/DDBJ databases">
        <title>Indigenous Rhizobia Nodulating Common beans in Western Kenya.</title>
        <authorList>
            <person name="Wekesa C.S."/>
            <person name="Oelmueller R."/>
            <person name="Furch A.C."/>
        </authorList>
    </citation>
    <scope>NUCLEOTIDE SEQUENCE [LARGE SCALE GENOMIC DNA]</scope>
    <source>
        <strain evidence="2">BS3</strain>
        <plasmid evidence="1 2">pBS3d</plasmid>
    </source>
</reference>
<dbReference type="EMBL" id="CP064935">
    <property type="protein sequence ID" value="QPK12637.1"/>
    <property type="molecule type" value="Genomic_DNA"/>
</dbReference>